<keyword evidence="3" id="KW-1185">Reference proteome</keyword>
<sequence length="474" mass="52463">MGLTIKRGPDGLPIFSFEDAPAARRATPPPRPQRKIPPLIQYRYRAPKNAEPERPRALRQRREHTVTWPGPGLTGVSAGHGTRLKSPQIAGWIPSEETPAARLREIERENAELVKFIGRSRPSPAMERPQIPRAGGGRDVLPDRLDRDARPVVSPSRPARPRRRRRPVAEAPLPADYARYREEVLGDDSDGDGPALGVGPGVVQAPAPAPQLESPPYTPSLRREASEASAFERGPQSTPTAELLAGVFSPLDEAPPPPELVRMAPAPQKRGGMVPRKSVRASPGKDPRAITAEAERRAVLAATPERTRSGLFLATPHEMQRPVRAEKPTEDEEHVSLHARRKRAARVAREAKLKRQKETAARNAFLDMQLARAGATLAQLSVEKRHRYAHGIEKTEEPTIDMKIRARQEYSELAEFHLTNHERLLEKYAGALMAESRQELDLNGGPMETEYRALVAMEGFKPEPSGEKRTGSMN</sequence>
<gene>
    <name evidence="2" type="ORF">PECAL_5P03770</name>
</gene>
<comment type="caution">
    <text evidence="2">The sequence shown here is derived from an EMBL/GenBank/DDBJ whole genome shotgun (WGS) entry which is preliminary data.</text>
</comment>
<evidence type="ECO:0000256" key="1">
    <source>
        <dbReference type="SAM" id="MobiDB-lite"/>
    </source>
</evidence>
<feature type="region of interest" description="Disordered" evidence="1">
    <location>
        <begin position="1"/>
        <end position="96"/>
    </location>
</feature>
<evidence type="ECO:0000313" key="3">
    <source>
        <dbReference type="Proteomes" id="UP000789595"/>
    </source>
</evidence>
<feature type="region of interest" description="Disordered" evidence="1">
    <location>
        <begin position="115"/>
        <end position="287"/>
    </location>
</feature>
<evidence type="ECO:0000313" key="2">
    <source>
        <dbReference type="EMBL" id="CAH0375829.1"/>
    </source>
</evidence>
<dbReference type="AlphaFoldDB" id="A0A8J2SZ13"/>
<accession>A0A8J2SZ13</accession>
<name>A0A8J2SZ13_9STRA</name>
<feature type="compositionally biased region" description="Basic and acidic residues" evidence="1">
    <location>
        <begin position="140"/>
        <end position="150"/>
    </location>
</feature>
<proteinExistence type="predicted"/>
<feature type="compositionally biased region" description="Low complexity" evidence="1">
    <location>
        <begin position="201"/>
        <end position="212"/>
    </location>
</feature>
<protein>
    <submittedName>
        <fullName evidence="2">Uncharacterized protein</fullName>
    </submittedName>
</protein>
<dbReference type="EMBL" id="CAKKNE010000005">
    <property type="protein sequence ID" value="CAH0375829.1"/>
    <property type="molecule type" value="Genomic_DNA"/>
</dbReference>
<feature type="region of interest" description="Disordered" evidence="1">
    <location>
        <begin position="320"/>
        <end position="342"/>
    </location>
</feature>
<organism evidence="2 3">
    <name type="scientific">Pelagomonas calceolata</name>
    <dbReference type="NCBI Taxonomy" id="35677"/>
    <lineage>
        <taxon>Eukaryota</taxon>
        <taxon>Sar</taxon>
        <taxon>Stramenopiles</taxon>
        <taxon>Ochrophyta</taxon>
        <taxon>Pelagophyceae</taxon>
        <taxon>Pelagomonadales</taxon>
        <taxon>Pelagomonadaceae</taxon>
        <taxon>Pelagomonas</taxon>
    </lineage>
</organism>
<dbReference type="Proteomes" id="UP000789595">
    <property type="component" value="Unassembled WGS sequence"/>
</dbReference>
<reference evidence="2" key="1">
    <citation type="submission" date="2021-11" db="EMBL/GenBank/DDBJ databases">
        <authorList>
            <consortium name="Genoscope - CEA"/>
            <person name="William W."/>
        </authorList>
    </citation>
    <scope>NUCLEOTIDE SEQUENCE</scope>
</reference>